<accession>A0ABU8HD78</accession>
<evidence type="ECO:0000313" key="3">
    <source>
        <dbReference type="Proteomes" id="UP001312865"/>
    </source>
</evidence>
<keyword evidence="3" id="KW-1185">Reference proteome</keyword>
<feature type="chain" id="PRO_5045491485" description="Hydrolase" evidence="1">
    <location>
        <begin position="22"/>
        <end position="268"/>
    </location>
</feature>
<reference evidence="2 3" key="1">
    <citation type="journal article" date="2018" name="J. Microbiol.">
        <title>Bacillus spongiae sp. nov., isolated from sponge of Jeju Island.</title>
        <authorList>
            <person name="Lee G.E."/>
            <person name="Im W.T."/>
            <person name="Park J.S."/>
        </authorList>
    </citation>
    <scope>NUCLEOTIDE SEQUENCE [LARGE SCALE GENOMIC DNA]</scope>
    <source>
        <strain evidence="2 3">135PIL107-10</strain>
    </source>
</reference>
<protein>
    <recommendedName>
        <fullName evidence="4">Hydrolase</fullName>
    </recommendedName>
</protein>
<sequence length="268" mass="31066">MTRFVLVISFLLLFSQSIVFAEKTTIDFNVQENEVVFSFLPIENGESAIIHLPNNRVFLINAGTTKNEKEINQFLQQFQIKQVDGIILTAMIDARMLQRLQTKYDIKQLILLTPLAIDMNKFFPVQTSLVKGEKLELAEGIALDVKYDGNGVNFTISLHNNELFWIENINHQIETEHLSQELNNISIIKLPIWSKEYFVSEKFIHHLDPQTAIIGNNGESKKNEDLLEVFYETWVDVYYTKQNGLISIKFDKDNYEVLTFPKKEFISP</sequence>
<name>A0ABU8HD78_9BACI</name>
<dbReference type="EMBL" id="JBBAXC010000006">
    <property type="protein sequence ID" value="MEI5907222.1"/>
    <property type="molecule type" value="Genomic_DNA"/>
</dbReference>
<keyword evidence="1" id="KW-0732">Signal</keyword>
<dbReference type="RefSeq" id="WP_336586658.1">
    <property type="nucleotide sequence ID" value="NZ_JBBAXC010000006.1"/>
</dbReference>
<organism evidence="2 3">
    <name type="scientific">Bacillus spongiae</name>
    <dbReference type="NCBI Taxonomy" id="2683610"/>
    <lineage>
        <taxon>Bacteria</taxon>
        <taxon>Bacillati</taxon>
        <taxon>Bacillota</taxon>
        <taxon>Bacilli</taxon>
        <taxon>Bacillales</taxon>
        <taxon>Bacillaceae</taxon>
        <taxon>Bacillus</taxon>
    </lineage>
</organism>
<gene>
    <name evidence="2" type="ORF">WAK64_09145</name>
</gene>
<comment type="caution">
    <text evidence="2">The sequence shown here is derived from an EMBL/GenBank/DDBJ whole genome shotgun (WGS) entry which is preliminary data.</text>
</comment>
<evidence type="ECO:0000313" key="2">
    <source>
        <dbReference type="EMBL" id="MEI5907222.1"/>
    </source>
</evidence>
<feature type="signal peptide" evidence="1">
    <location>
        <begin position="1"/>
        <end position="21"/>
    </location>
</feature>
<dbReference type="Proteomes" id="UP001312865">
    <property type="component" value="Unassembled WGS sequence"/>
</dbReference>
<evidence type="ECO:0008006" key="4">
    <source>
        <dbReference type="Google" id="ProtNLM"/>
    </source>
</evidence>
<proteinExistence type="predicted"/>
<evidence type="ECO:0000256" key="1">
    <source>
        <dbReference type="SAM" id="SignalP"/>
    </source>
</evidence>